<keyword evidence="2" id="KW-1185">Reference proteome</keyword>
<protein>
    <submittedName>
        <fullName evidence="1">Uncharacterized protein</fullName>
    </submittedName>
</protein>
<dbReference type="EMBL" id="MKGR01000038">
    <property type="protein sequence ID" value="OKP01785.1"/>
    <property type="molecule type" value="Genomic_DNA"/>
</dbReference>
<name>A0A1Q5TNH9_9GAMM</name>
<evidence type="ECO:0000313" key="2">
    <source>
        <dbReference type="Proteomes" id="UP000186277"/>
    </source>
</evidence>
<comment type="caution">
    <text evidence="1">The sequence shown here is derived from an EMBL/GenBank/DDBJ whole genome shotgun (WGS) entry which is preliminary data.</text>
</comment>
<reference evidence="1 2" key="1">
    <citation type="submission" date="2016-09" db="EMBL/GenBank/DDBJ databases">
        <title>Xenorhabdus thuongxuanensis sp. nov. and Xenorhabdus eapokensis sp. nov., isolated from Steinernema species.</title>
        <authorList>
            <person name="Kaempfer P."/>
            <person name="Tobias N.J."/>
            <person name="Phan Ke L."/>
            <person name="Bode H.B."/>
            <person name="Glaeser S.P."/>
        </authorList>
    </citation>
    <scope>NUCLEOTIDE SEQUENCE [LARGE SCALE GENOMIC DNA]</scope>
    <source>
        <strain evidence="1 2">30TX1</strain>
    </source>
</reference>
<sequence length="102" mass="11813">MTLQTETVLHLCKYLFSEVTTQVVTMLRTFHSTRCYSHIFLLPLILQPIEDTLTAHSPPVSSIQTSHRLYRYGSLPSDQNDSDDVRYLHNTRQRADLYGEAE</sequence>
<dbReference type="AlphaFoldDB" id="A0A1Q5TNH9"/>
<evidence type="ECO:0000313" key="1">
    <source>
        <dbReference type="EMBL" id="OKP01785.1"/>
    </source>
</evidence>
<organism evidence="1 2">
    <name type="scientific">Xenorhabdus thuongxuanensis</name>
    <dbReference type="NCBI Taxonomy" id="1873484"/>
    <lineage>
        <taxon>Bacteria</taxon>
        <taxon>Pseudomonadati</taxon>
        <taxon>Pseudomonadota</taxon>
        <taxon>Gammaproteobacteria</taxon>
        <taxon>Enterobacterales</taxon>
        <taxon>Morganellaceae</taxon>
        <taxon>Xenorhabdus</taxon>
    </lineage>
</organism>
<accession>A0A1Q5TNH9</accession>
<dbReference type="Proteomes" id="UP000186277">
    <property type="component" value="Unassembled WGS sequence"/>
</dbReference>
<gene>
    <name evidence="1" type="ORF">Xentx_03337</name>
</gene>
<proteinExistence type="predicted"/>